<keyword evidence="8 9" id="KW-0131">Cell cycle</keyword>
<dbReference type="InterPro" id="IPR023009">
    <property type="entry name" value="Tyrosine_recombinase_XerC/XerD"/>
</dbReference>
<feature type="active site" evidence="9">
    <location>
        <position position="172"/>
    </location>
</feature>
<keyword evidence="7 9" id="KW-0233">DNA recombination</keyword>
<dbReference type="Pfam" id="PF02899">
    <property type="entry name" value="Phage_int_SAM_1"/>
    <property type="match status" value="1"/>
</dbReference>
<evidence type="ECO:0000256" key="2">
    <source>
        <dbReference type="ARBA" id="ARBA00022490"/>
    </source>
</evidence>
<evidence type="ECO:0000256" key="3">
    <source>
        <dbReference type="ARBA" id="ARBA00022618"/>
    </source>
</evidence>
<name>A0A0K6IP71_9PROT</name>
<evidence type="ECO:0000313" key="13">
    <source>
        <dbReference type="Proteomes" id="UP000182108"/>
    </source>
</evidence>
<dbReference type="GO" id="GO:0003677">
    <property type="term" value="F:DNA binding"/>
    <property type="evidence" value="ECO:0007669"/>
    <property type="project" value="UniProtKB-UniRule"/>
</dbReference>
<keyword evidence="3 9" id="KW-0132">Cell division</keyword>
<comment type="function">
    <text evidence="9">Site-specific tyrosine recombinase, which acts by catalyzing the cutting and rejoining of the recombining DNA molecules. The XerC-XerD complex is essential to convert dimers of the bacterial chromosome into monomers to permit their segregation at cell division. It also contributes to the segregational stability of plasmids.</text>
</comment>
<feature type="active site" evidence="9">
    <location>
        <position position="244"/>
    </location>
</feature>
<evidence type="ECO:0000256" key="9">
    <source>
        <dbReference type="HAMAP-Rule" id="MF_01808"/>
    </source>
</evidence>
<keyword evidence="5 9" id="KW-0229">DNA integration</keyword>
<keyword evidence="2 9" id="KW-0963">Cytoplasm</keyword>
<dbReference type="AlphaFoldDB" id="A0A0K6IP71"/>
<comment type="similarity">
    <text evidence="9">Belongs to the 'phage' integrase family. XerC subfamily.</text>
</comment>
<dbReference type="HAMAP" id="MF_01808">
    <property type="entry name" value="Recomb_XerC_XerD"/>
    <property type="match status" value="1"/>
</dbReference>
<evidence type="ECO:0000256" key="8">
    <source>
        <dbReference type="ARBA" id="ARBA00023306"/>
    </source>
</evidence>
<dbReference type="Gene3D" id="1.10.443.10">
    <property type="entry name" value="Intergrase catalytic core"/>
    <property type="match status" value="1"/>
</dbReference>
<dbReference type="OrthoDB" id="5292621at2"/>
<evidence type="ECO:0000259" key="10">
    <source>
        <dbReference type="PROSITE" id="PS51898"/>
    </source>
</evidence>
<keyword evidence="4 9" id="KW-0159">Chromosome partition</keyword>
<dbReference type="GO" id="GO:0009037">
    <property type="term" value="F:tyrosine-based site-specific recombinase activity"/>
    <property type="evidence" value="ECO:0007669"/>
    <property type="project" value="UniProtKB-UniRule"/>
</dbReference>
<dbReference type="InterPro" id="IPR013762">
    <property type="entry name" value="Integrase-like_cat_sf"/>
</dbReference>
<dbReference type="PROSITE" id="PS51900">
    <property type="entry name" value="CB"/>
    <property type="match status" value="1"/>
</dbReference>
<dbReference type="Proteomes" id="UP000182108">
    <property type="component" value="Unassembled WGS sequence"/>
</dbReference>
<dbReference type="SUPFAM" id="SSF56349">
    <property type="entry name" value="DNA breaking-rejoining enzymes"/>
    <property type="match status" value="1"/>
</dbReference>
<evidence type="ECO:0000256" key="7">
    <source>
        <dbReference type="ARBA" id="ARBA00023172"/>
    </source>
</evidence>
<dbReference type="InterPro" id="IPR002104">
    <property type="entry name" value="Integrase_catalytic"/>
</dbReference>
<dbReference type="InterPro" id="IPR044068">
    <property type="entry name" value="CB"/>
</dbReference>
<feature type="active site" evidence="9">
    <location>
        <position position="146"/>
    </location>
</feature>
<dbReference type="RefSeq" id="WP_055422509.1">
    <property type="nucleotide sequence ID" value="NZ_CYHH01000001.1"/>
</dbReference>
<dbReference type="GO" id="GO:0006313">
    <property type="term" value="P:DNA transposition"/>
    <property type="evidence" value="ECO:0007669"/>
    <property type="project" value="UniProtKB-UniRule"/>
</dbReference>
<evidence type="ECO:0000259" key="11">
    <source>
        <dbReference type="PROSITE" id="PS51900"/>
    </source>
</evidence>
<dbReference type="Gene3D" id="1.10.150.130">
    <property type="match status" value="1"/>
</dbReference>
<feature type="active site" evidence="9">
    <location>
        <position position="241"/>
    </location>
</feature>
<feature type="active site" evidence="9">
    <location>
        <position position="267"/>
    </location>
</feature>
<dbReference type="PANTHER" id="PTHR30349">
    <property type="entry name" value="PHAGE INTEGRASE-RELATED"/>
    <property type="match status" value="1"/>
</dbReference>
<evidence type="ECO:0000256" key="6">
    <source>
        <dbReference type="ARBA" id="ARBA00023125"/>
    </source>
</evidence>
<dbReference type="PANTHER" id="PTHR30349:SF81">
    <property type="entry name" value="TYROSINE RECOMBINASE XERC"/>
    <property type="match status" value="1"/>
</dbReference>
<evidence type="ECO:0000256" key="4">
    <source>
        <dbReference type="ARBA" id="ARBA00022829"/>
    </source>
</evidence>
<dbReference type="GO" id="GO:0005737">
    <property type="term" value="C:cytoplasm"/>
    <property type="evidence" value="ECO:0007669"/>
    <property type="project" value="UniProtKB-SubCell"/>
</dbReference>
<comment type="subunit">
    <text evidence="9">Forms a cyclic heterotetrameric complex composed of two molecules of XerC and two molecules of XerD.</text>
</comment>
<feature type="active site" description="O-(3'-phospho-DNA)-tyrosine intermediate" evidence="9">
    <location>
        <position position="276"/>
    </location>
</feature>
<evidence type="ECO:0000256" key="5">
    <source>
        <dbReference type="ARBA" id="ARBA00022908"/>
    </source>
</evidence>
<keyword evidence="13" id="KW-1185">Reference proteome</keyword>
<evidence type="ECO:0000256" key="1">
    <source>
        <dbReference type="ARBA" id="ARBA00004496"/>
    </source>
</evidence>
<feature type="domain" description="Core-binding (CB)" evidence="11">
    <location>
        <begin position="4"/>
        <end position="86"/>
    </location>
</feature>
<dbReference type="InterPro" id="IPR011010">
    <property type="entry name" value="DNA_brk_join_enz"/>
</dbReference>
<protein>
    <recommendedName>
        <fullName evidence="9">Tyrosine recombinase XerC</fullName>
    </recommendedName>
</protein>
<reference evidence="13" key="1">
    <citation type="submission" date="2015-08" db="EMBL/GenBank/DDBJ databases">
        <authorList>
            <person name="Babu N.S."/>
            <person name="Beckwith C.J."/>
            <person name="Beseler K.G."/>
            <person name="Brison A."/>
            <person name="Carone J.V."/>
            <person name="Caskin T.P."/>
            <person name="Diamond M."/>
            <person name="Durham M.E."/>
            <person name="Foxe J.M."/>
            <person name="Go M."/>
            <person name="Henderson B.A."/>
            <person name="Jones I.B."/>
            <person name="McGettigan J.A."/>
            <person name="Micheletti S.J."/>
            <person name="Nasrallah M.E."/>
            <person name="Ortiz D."/>
            <person name="Piller C.R."/>
            <person name="Privatt S.R."/>
            <person name="Schneider S.L."/>
            <person name="Sharp S."/>
            <person name="Smith T.C."/>
            <person name="Stanton J.D."/>
            <person name="Ullery H.E."/>
            <person name="Wilson R.J."/>
            <person name="Serrano M.G."/>
            <person name="Buck G."/>
            <person name="Lee V."/>
            <person name="Wang Y."/>
            <person name="Carvalho R."/>
            <person name="Voegtly L."/>
            <person name="Shi R."/>
            <person name="Duckworth R."/>
            <person name="Johnson A."/>
            <person name="Loviza R."/>
            <person name="Walstead R."/>
            <person name="Shah Z."/>
            <person name="Kiflezghi M."/>
            <person name="Wade K."/>
            <person name="Ball S.L."/>
            <person name="Bradley K.W."/>
            <person name="Asai D.J."/>
            <person name="Bowman C.A."/>
            <person name="Russell D.A."/>
            <person name="Pope W.H."/>
            <person name="Jacobs-Sera D."/>
            <person name="Hendrix R.W."/>
            <person name="Hatfull G.F."/>
        </authorList>
    </citation>
    <scope>NUCLEOTIDE SEQUENCE [LARGE SCALE GENOMIC DNA]</scope>
    <source>
        <strain evidence="13">JCM 19170</strain>
    </source>
</reference>
<dbReference type="InterPro" id="IPR010998">
    <property type="entry name" value="Integrase_recombinase_N"/>
</dbReference>
<dbReference type="GO" id="GO:0051301">
    <property type="term" value="P:cell division"/>
    <property type="evidence" value="ECO:0007669"/>
    <property type="project" value="UniProtKB-KW"/>
</dbReference>
<dbReference type="InterPro" id="IPR004107">
    <property type="entry name" value="Integrase_SAM-like_N"/>
</dbReference>
<feature type="domain" description="Tyr recombinase" evidence="10">
    <location>
        <begin position="107"/>
        <end position="289"/>
    </location>
</feature>
<gene>
    <name evidence="9" type="primary">xerC</name>
    <name evidence="12" type="ORF">Ga0061068_101117</name>
</gene>
<organism evidence="12 13">
    <name type="scientific">Tepidiphilus thermophilus</name>
    <dbReference type="NCBI Taxonomy" id="876478"/>
    <lineage>
        <taxon>Bacteria</taxon>
        <taxon>Pseudomonadati</taxon>
        <taxon>Pseudomonadota</taxon>
        <taxon>Hydrogenophilia</taxon>
        <taxon>Hydrogenophilales</taxon>
        <taxon>Hydrogenophilaceae</taxon>
        <taxon>Tepidiphilus</taxon>
    </lineage>
</organism>
<sequence>MDEAKLPDAIERYLVALEAERRSATATVRAYRLELAALAEATGGEPLRADAAALRAALARAHGQGLAPRSLARRLSCWRGFYRWALRQGWVAANPADGLRAPRAPRLLPKALGVDETQRVLDAAPEAGLEVRDRAMAELLYATGLRVAELVSLDLDPACLDLDQGWVSVTGKRGKRRTVPLGRTAIAALHQWLALRAELVAPGEKALFVSREGTRLSPQGVGSRLVRWGRKHGVEGSLHPHRLRHSFASHLLQSSGDLRAVQELLGHASIASTQVYTRLDFQHLARIYDAAHPRAKRK</sequence>
<dbReference type="EMBL" id="CYHH01000001">
    <property type="protein sequence ID" value="CUB04894.1"/>
    <property type="molecule type" value="Genomic_DNA"/>
</dbReference>
<dbReference type="PROSITE" id="PS51898">
    <property type="entry name" value="TYR_RECOMBINASE"/>
    <property type="match status" value="1"/>
</dbReference>
<accession>A0A0K6IP71</accession>
<comment type="subcellular location">
    <subcellularLocation>
        <location evidence="1 9">Cytoplasm</location>
    </subcellularLocation>
</comment>
<dbReference type="Pfam" id="PF00589">
    <property type="entry name" value="Phage_integrase"/>
    <property type="match status" value="1"/>
</dbReference>
<proteinExistence type="inferred from homology"/>
<dbReference type="GO" id="GO:0007059">
    <property type="term" value="P:chromosome segregation"/>
    <property type="evidence" value="ECO:0007669"/>
    <property type="project" value="UniProtKB-UniRule"/>
</dbReference>
<dbReference type="CDD" id="cd00798">
    <property type="entry name" value="INT_XerDC_C"/>
    <property type="match status" value="1"/>
</dbReference>
<evidence type="ECO:0000313" key="12">
    <source>
        <dbReference type="EMBL" id="CUB04894.1"/>
    </source>
</evidence>
<keyword evidence="6 9" id="KW-0238">DNA-binding</keyword>
<dbReference type="InterPro" id="IPR050090">
    <property type="entry name" value="Tyrosine_recombinase_XerCD"/>
</dbReference>